<name>A0A9X3EJU4_9BACT</name>
<gene>
    <name evidence="1" type="ORF">OV079_07100</name>
</gene>
<keyword evidence="2" id="KW-1185">Reference proteome</keyword>
<comment type="caution">
    <text evidence="1">The sequence shown here is derived from an EMBL/GenBank/DDBJ whole genome shotgun (WGS) entry which is preliminary data.</text>
</comment>
<dbReference type="AlphaFoldDB" id="A0A9X3EJU4"/>
<proteinExistence type="predicted"/>
<dbReference type="RefSeq" id="WP_267766993.1">
    <property type="nucleotide sequence ID" value="NZ_JAPNKE010000002.1"/>
</dbReference>
<reference evidence="1" key="1">
    <citation type="submission" date="2022-11" db="EMBL/GenBank/DDBJ databases">
        <title>Minimal conservation of predation-associated metabolite biosynthetic gene clusters underscores biosynthetic potential of Myxococcota including descriptions for ten novel species: Archangium lansinium sp. nov., Myxococcus landrumus sp. nov., Nannocystis bai.</title>
        <authorList>
            <person name="Ahearne A."/>
            <person name="Stevens C."/>
            <person name="Phillips K."/>
        </authorList>
    </citation>
    <scope>NUCLEOTIDE SEQUENCE</scope>
    <source>
        <strain evidence="1">Na p29</strain>
    </source>
</reference>
<evidence type="ECO:0000313" key="2">
    <source>
        <dbReference type="Proteomes" id="UP001150924"/>
    </source>
</evidence>
<protein>
    <recommendedName>
        <fullName evidence="3">Lipoprotein</fullName>
    </recommendedName>
</protein>
<evidence type="ECO:0000313" key="1">
    <source>
        <dbReference type="EMBL" id="MCY1005342.1"/>
    </source>
</evidence>
<dbReference type="Proteomes" id="UP001150924">
    <property type="component" value="Unassembled WGS sequence"/>
</dbReference>
<dbReference type="PROSITE" id="PS51257">
    <property type="entry name" value="PROKAR_LIPOPROTEIN"/>
    <property type="match status" value="1"/>
</dbReference>
<dbReference type="EMBL" id="JAPNKE010000002">
    <property type="protein sequence ID" value="MCY1005342.1"/>
    <property type="molecule type" value="Genomic_DNA"/>
</dbReference>
<evidence type="ECO:0008006" key="3">
    <source>
        <dbReference type="Google" id="ProtNLM"/>
    </source>
</evidence>
<accession>A0A9X3EJU4</accession>
<sequence>MQRHLLLIGSARRARASTLAGLFAVAIAGCDDPALEAELAAEDAELAEDAEDADDAPAGPAHEELALAAADQPSLDPPESVCCSIDWQILFQPRVRLSTMSAEGCSVYNWPPSVTARVAWTVYHTGGYAPRNGLSAWMAPNTVTFVPLSGESALYSSYCTAYTID</sequence>
<organism evidence="1 2">
    <name type="scientific">Nannocystis pusilla</name>
    <dbReference type="NCBI Taxonomy" id="889268"/>
    <lineage>
        <taxon>Bacteria</taxon>
        <taxon>Pseudomonadati</taxon>
        <taxon>Myxococcota</taxon>
        <taxon>Polyangia</taxon>
        <taxon>Nannocystales</taxon>
        <taxon>Nannocystaceae</taxon>
        <taxon>Nannocystis</taxon>
    </lineage>
</organism>